<dbReference type="InterPro" id="IPR051681">
    <property type="entry name" value="Ser/Thr_Kinases-Pseudokinases"/>
</dbReference>
<keyword evidence="1 5" id="KW-0418">Kinase</keyword>
<dbReference type="Gene3D" id="1.10.510.10">
    <property type="entry name" value="Transferase(Phosphotransferase) domain 1"/>
    <property type="match status" value="1"/>
</dbReference>
<keyword evidence="1 5" id="KW-0808">Transferase</keyword>
<gene>
    <name evidence="7" type="ORF">TRFO_38555</name>
</gene>
<dbReference type="OrthoDB" id="346907at2759"/>
<evidence type="ECO:0000256" key="2">
    <source>
        <dbReference type="ARBA" id="ARBA00022741"/>
    </source>
</evidence>
<dbReference type="SMART" id="SM00220">
    <property type="entry name" value="S_TKc"/>
    <property type="match status" value="1"/>
</dbReference>
<dbReference type="SUPFAM" id="SSF56112">
    <property type="entry name" value="Protein kinase-like (PK-like)"/>
    <property type="match status" value="1"/>
</dbReference>
<keyword evidence="3 4" id="KW-0067">ATP-binding</keyword>
<reference evidence="7" key="1">
    <citation type="submission" date="2016-10" db="EMBL/GenBank/DDBJ databases">
        <authorList>
            <person name="Benchimol M."/>
            <person name="Almeida L.G."/>
            <person name="Vasconcelos A.T."/>
            <person name="Perreira-Neves A."/>
            <person name="Rosa I.A."/>
            <person name="Tasca T."/>
            <person name="Bogo M.R."/>
            <person name="de Souza W."/>
        </authorList>
    </citation>
    <scope>NUCLEOTIDE SEQUENCE [LARGE SCALE GENOMIC DNA]</scope>
    <source>
        <strain evidence="7">K</strain>
    </source>
</reference>
<dbReference type="VEuPathDB" id="TrichDB:TRFO_38555"/>
<dbReference type="PRINTS" id="PR00109">
    <property type="entry name" value="TYRKINASE"/>
</dbReference>
<protein>
    <recommendedName>
        <fullName evidence="6">Protein kinase domain-containing protein</fullName>
    </recommendedName>
</protein>
<evidence type="ECO:0000259" key="6">
    <source>
        <dbReference type="PROSITE" id="PS50011"/>
    </source>
</evidence>
<evidence type="ECO:0000256" key="4">
    <source>
        <dbReference type="PROSITE-ProRule" id="PRU10141"/>
    </source>
</evidence>
<dbReference type="InterPro" id="IPR000719">
    <property type="entry name" value="Prot_kinase_dom"/>
</dbReference>
<dbReference type="AlphaFoldDB" id="A0A1J4JCG1"/>
<dbReference type="PANTHER" id="PTHR44329">
    <property type="entry name" value="SERINE/THREONINE-PROTEIN KINASE TNNI3K-RELATED"/>
    <property type="match status" value="1"/>
</dbReference>
<feature type="domain" description="Protein kinase" evidence="6">
    <location>
        <begin position="16"/>
        <end position="281"/>
    </location>
</feature>
<evidence type="ECO:0000256" key="1">
    <source>
        <dbReference type="ARBA" id="ARBA00022527"/>
    </source>
</evidence>
<dbReference type="GO" id="GO:0004674">
    <property type="term" value="F:protein serine/threonine kinase activity"/>
    <property type="evidence" value="ECO:0007669"/>
    <property type="project" value="UniProtKB-KW"/>
</dbReference>
<keyword evidence="2 4" id="KW-0547">Nucleotide-binding</keyword>
<keyword evidence="8" id="KW-1185">Reference proteome</keyword>
<evidence type="ECO:0000256" key="3">
    <source>
        <dbReference type="ARBA" id="ARBA00022840"/>
    </source>
</evidence>
<dbReference type="EMBL" id="MLAK01001252">
    <property type="protein sequence ID" value="OHS95339.1"/>
    <property type="molecule type" value="Genomic_DNA"/>
</dbReference>
<dbReference type="InterPro" id="IPR011009">
    <property type="entry name" value="Kinase-like_dom_sf"/>
</dbReference>
<dbReference type="Proteomes" id="UP000179807">
    <property type="component" value="Unassembled WGS sequence"/>
</dbReference>
<proteinExistence type="inferred from homology"/>
<comment type="similarity">
    <text evidence="5">Belongs to the protein kinase superfamily.</text>
</comment>
<organism evidence="7 8">
    <name type="scientific">Tritrichomonas foetus</name>
    <dbReference type="NCBI Taxonomy" id="1144522"/>
    <lineage>
        <taxon>Eukaryota</taxon>
        <taxon>Metamonada</taxon>
        <taxon>Parabasalia</taxon>
        <taxon>Tritrichomonadida</taxon>
        <taxon>Tritrichomonadidae</taxon>
        <taxon>Tritrichomonas</taxon>
    </lineage>
</organism>
<name>A0A1J4JCG1_9EUKA</name>
<keyword evidence="1 5" id="KW-0723">Serine/threonine-protein kinase</keyword>
<dbReference type="RefSeq" id="XP_068348476.1">
    <property type="nucleotide sequence ID" value="XM_068512111.1"/>
</dbReference>
<evidence type="ECO:0000313" key="7">
    <source>
        <dbReference type="EMBL" id="OHS95339.1"/>
    </source>
</evidence>
<dbReference type="PANTHER" id="PTHR44329:SF214">
    <property type="entry name" value="PROTEIN KINASE DOMAIN-CONTAINING PROTEIN"/>
    <property type="match status" value="1"/>
</dbReference>
<dbReference type="InterPro" id="IPR017441">
    <property type="entry name" value="Protein_kinase_ATP_BS"/>
</dbReference>
<evidence type="ECO:0000313" key="8">
    <source>
        <dbReference type="Proteomes" id="UP000179807"/>
    </source>
</evidence>
<dbReference type="GeneID" id="94846815"/>
<dbReference type="Pfam" id="PF00069">
    <property type="entry name" value="Pkinase"/>
    <property type="match status" value="1"/>
</dbReference>
<dbReference type="InterPro" id="IPR008271">
    <property type="entry name" value="Ser/Thr_kinase_AS"/>
</dbReference>
<evidence type="ECO:0000256" key="5">
    <source>
        <dbReference type="RuleBase" id="RU000304"/>
    </source>
</evidence>
<dbReference type="PROSITE" id="PS50011">
    <property type="entry name" value="PROTEIN_KINASE_DOM"/>
    <property type="match status" value="1"/>
</dbReference>
<dbReference type="PROSITE" id="PS00108">
    <property type="entry name" value="PROTEIN_KINASE_ST"/>
    <property type="match status" value="1"/>
</dbReference>
<dbReference type="PROSITE" id="PS00107">
    <property type="entry name" value="PROTEIN_KINASE_ATP"/>
    <property type="match status" value="1"/>
</dbReference>
<sequence>MNLPLLSDRIGSEEDYIELDEIGNGSFGQIKTVIDRRNNKIYAKKDIEFEREDDRDYFFKEVLTLYLGKIHKNLPILGLRAFLFPSGSNKGFIITKYFENGALSNYIDSNKRPKTVLNDTQKSKIIYGTAFGLAYLHKQSLIHRDIKPSNILLDKNLEPVIADFGFSTSLRILKTFNIGTYMYMAPEIYNEDCDEGKYTTAADVFSFAVMTLEIITHSLYMKGCRDEKDAIRQMKKGNRYKISSKCPENMKCLIEACWKQNPLERMTMEEVVYQMKKKNFLLPNCDIKEFMIYVEKLDQAATSNGSEPEECEDTKEFDF</sequence>
<comment type="caution">
    <text evidence="7">The sequence shown here is derived from an EMBL/GenBank/DDBJ whole genome shotgun (WGS) entry which is preliminary data.</text>
</comment>
<dbReference type="InterPro" id="IPR001245">
    <property type="entry name" value="Ser-Thr/Tyr_kinase_cat_dom"/>
</dbReference>
<feature type="binding site" evidence="4">
    <location>
        <position position="45"/>
    </location>
    <ligand>
        <name>ATP</name>
        <dbReference type="ChEBI" id="CHEBI:30616"/>
    </ligand>
</feature>
<accession>A0A1J4JCG1</accession>
<dbReference type="GO" id="GO:0005524">
    <property type="term" value="F:ATP binding"/>
    <property type="evidence" value="ECO:0007669"/>
    <property type="project" value="UniProtKB-UniRule"/>
</dbReference>